<dbReference type="Pfam" id="PF05932">
    <property type="entry name" value="CesT"/>
    <property type="match status" value="1"/>
</dbReference>
<proteinExistence type="predicted"/>
<gene>
    <name evidence="1" type="ORF">M9799_15040</name>
</gene>
<dbReference type="Gene3D" id="3.30.1460.10">
    <property type="match status" value="1"/>
</dbReference>
<keyword evidence="2" id="KW-1185">Reference proteome</keyword>
<dbReference type="SUPFAM" id="SSF69635">
    <property type="entry name" value="Type III secretory system chaperone-like"/>
    <property type="match status" value="1"/>
</dbReference>
<evidence type="ECO:0000313" key="2">
    <source>
        <dbReference type="Proteomes" id="UP001162800"/>
    </source>
</evidence>
<dbReference type="InterPro" id="IPR010261">
    <property type="entry name" value="Tir_chaperone"/>
</dbReference>
<dbReference type="EMBL" id="CP106881">
    <property type="protein sequence ID" value="UYG51358.1"/>
    <property type="molecule type" value="Genomic_DNA"/>
</dbReference>
<name>A0ABY6G8K0_9BURK</name>
<dbReference type="Proteomes" id="UP001162800">
    <property type="component" value="Chromosome"/>
</dbReference>
<sequence length="147" mass="16391">MPEDPYLILLDALARRLPGVEPARLVQAQCLQMNNRRIDFFVQRDASDRGEDRIVLRCDVVQLPAPASEEVCRQLLHANNLWAGTHGATLALRGDDTVMLGISARIASLDGAGLAHMLNSLYREAGRWVEKLTHTDDALAMFLEMRV</sequence>
<accession>A0ABY6G8K0</accession>
<evidence type="ECO:0000313" key="1">
    <source>
        <dbReference type="EMBL" id="UYG51358.1"/>
    </source>
</evidence>
<organism evidence="1 2">
    <name type="scientific">Comamonas endophytica</name>
    <dbReference type="NCBI Taxonomy" id="2949090"/>
    <lineage>
        <taxon>Bacteria</taxon>
        <taxon>Pseudomonadati</taxon>
        <taxon>Pseudomonadota</taxon>
        <taxon>Betaproteobacteria</taxon>
        <taxon>Burkholderiales</taxon>
        <taxon>Comamonadaceae</taxon>
        <taxon>Comamonas</taxon>
    </lineage>
</organism>
<dbReference type="CDD" id="cd16364">
    <property type="entry name" value="T3SC_I-like"/>
    <property type="match status" value="1"/>
</dbReference>
<dbReference type="RefSeq" id="WP_231044684.1">
    <property type="nucleotide sequence ID" value="NZ_CP106881.1"/>
</dbReference>
<reference evidence="1" key="1">
    <citation type="submission" date="2022-09" db="EMBL/GenBank/DDBJ databases">
        <title>The complete genome of Acidovorax sp. 5MLIR.</title>
        <authorList>
            <person name="Liu L."/>
            <person name="Yue J."/>
            <person name="Yang F."/>
            <person name="Yuan J."/>
            <person name="Li L."/>
        </authorList>
    </citation>
    <scope>NUCLEOTIDE SEQUENCE</scope>
    <source>
        <strain evidence="1">5MLIR</strain>
    </source>
</reference>
<protein>
    <submittedName>
        <fullName evidence="1">Type III secretion system chaperone</fullName>
    </submittedName>
</protein>